<name>A0ABY1R8Y6_9MICO</name>
<proteinExistence type="predicted"/>
<protein>
    <submittedName>
        <fullName evidence="1">Uncharacterized protein</fullName>
    </submittedName>
</protein>
<dbReference type="EMBL" id="FXWJ01000001">
    <property type="protein sequence ID" value="SMQ62437.1"/>
    <property type="molecule type" value="Genomic_DNA"/>
</dbReference>
<dbReference type="Pfam" id="PF18908">
    <property type="entry name" value="DUF5663"/>
    <property type="match status" value="1"/>
</dbReference>
<dbReference type="InterPro" id="IPR043722">
    <property type="entry name" value="DUF5663"/>
</dbReference>
<gene>
    <name evidence="1" type="ORF">SAMN06295909_0736</name>
</gene>
<dbReference type="Proteomes" id="UP000194464">
    <property type="component" value="Unassembled WGS sequence"/>
</dbReference>
<keyword evidence="2" id="KW-1185">Reference proteome</keyword>
<accession>A0ABY1R8Y6</accession>
<sequence>MTSQRDSTQSFSDRLSKLLYDELELRVGMKLSEGMSDDQMLEFEAIVSKDTPRLSAWLRQHSPDFDSDPKFQALEERSPGVDALDLVADYAATKWLAINRPDYETSVRAVRTELALTTRSCADRILGTDSAG</sequence>
<comment type="caution">
    <text evidence="1">The sequence shown here is derived from an EMBL/GenBank/DDBJ whole genome shotgun (WGS) entry which is preliminary data.</text>
</comment>
<evidence type="ECO:0000313" key="2">
    <source>
        <dbReference type="Proteomes" id="UP000194464"/>
    </source>
</evidence>
<organism evidence="1 2">
    <name type="scientific">Plantibacter elymi</name>
    <name type="common">nom. nud.</name>
    <dbReference type="NCBI Taxonomy" id="199708"/>
    <lineage>
        <taxon>Bacteria</taxon>
        <taxon>Bacillati</taxon>
        <taxon>Actinomycetota</taxon>
        <taxon>Actinomycetes</taxon>
        <taxon>Micrococcales</taxon>
        <taxon>Microbacteriaceae</taxon>
        <taxon>Plantibacter</taxon>
    </lineage>
</organism>
<evidence type="ECO:0000313" key="1">
    <source>
        <dbReference type="EMBL" id="SMQ62437.1"/>
    </source>
</evidence>
<reference evidence="1 2" key="1">
    <citation type="submission" date="2017-04" db="EMBL/GenBank/DDBJ databases">
        <authorList>
            <person name="Varghese N."/>
            <person name="Submissions S."/>
        </authorList>
    </citation>
    <scope>NUCLEOTIDE SEQUENCE [LARGE SCALE GENOMIC DNA]</scope>
    <source>
        <strain evidence="1 2">VKM Ac-1784</strain>
    </source>
</reference>